<evidence type="ECO:0000256" key="2">
    <source>
        <dbReference type="SAM" id="MobiDB-lite"/>
    </source>
</evidence>
<feature type="coiled-coil region" evidence="1">
    <location>
        <begin position="220"/>
        <end position="618"/>
    </location>
</feature>
<dbReference type="OMA" id="NIMNDQF"/>
<name>A0A8S1MJA2_PARPR</name>
<evidence type="ECO:0000313" key="3">
    <source>
        <dbReference type="EMBL" id="CAD8078541.1"/>
    </source>
</evidence>
<feature type="region of interest" description="Disordered" evidence="2">
    <location>
        <begin position="773"/>
        <end position="792"/>
    </location>
</feature>
<dbReference type="Proteomes" id="UP000688137">
    <property type="component" value="Unassembled WGS sequence"/>
</dbReference>
<feature type="compositionally biased region" description="Polar residues" evidence="2">
    <location>
        <begin position="16"/>
        <end position="29"/>
    </location>
</feature>
<comment type="caution">
    <text evidence="3">The sequence shown here is derived from an EMBL/GenBank/DDBJ whole genome shotgun (WGS) entry which is preliminary data.</text>
</comment>
<evidence type="ECO:0000256" key="1">
    <source>
        <dbReference type="SAM" id="Coils"/>
    </source>
</evidence>
<organism evidence="3 4">
    <name type="scientific">Paramecium primaurelia</name>
    <dbReference type="NCBI Taxonomy" id="5886"/>
    <lineage>
        <taxon>Eukaryota</taxon>
        <taxon>Sar</taxon>
        <taxon>Alveolata</taxon>
        <taxon>Ciliophora</taxon>
        <taxon>Intramacronucleata</taxon>
        <taxon>Oligohymenophorea</taxon>
        <taxon>Peniculida</taxon>
        <taxon>Parameciidae</taxon>
        <taxon>Paramecium</taxon>
    </lineage>
</organism>
<dbReference type="AlphaFoldDB" id="A0A8S1MJA2"/>
<accession>A0A8S1MJA2</accession>
<sequence>MSFVEQKAKQLRPLRTQRTQSEYDSQQVKPSPELWIQNVLKDEAEHRNVLKSFGIDKTSLKTAGVTQADRIYNSLFIYSQGVYNSLEELIAQSFDKKSIMGKLWKVFQLLTEKCRPQVIEIDQAQSQQKITLNIMNDQFQSLMQLKEQDLIDLQNQIKMRDETIHLLQHKLNLQKSELVQYDELIQERDKLFSQETKKRVSFESKINQIQCIFNQQLQLNESLKLKMLNAEQQIHNLELDLEQKRQTILNLSVEIGEKDERLDNLKCRTFDSELQVKLLKEMNQQLEYKCQEYEQKKQKDYSLIQQLNYQNSINQSQYNKLDTLNKQLTTNYNNLQQRFNEQNTEIQNKTQLIFEQQNKITNYETQIILLNQENESLKNKLQEITNGYQEINKNYKNQENEISQLKQKFSILSTENVQIIIQKNQLVKTYEECMITYQELKKEFDFEQELKFKIEFDLKRYQDQLKQLEQEKKQQMDQVKEMQKKQMFQIQQNDEKNKFQQNQIVKKDETIEELKCNIKILNTSNTTLEGQVTSLTQNLTELQNKYSSEIIKRQELEQQLRLLGLEIKNKQIEYKKMEENLMLHQIKYSQIKDYPDMYKEINEQYGIMQQLVEQLQRDITLLKQTKQCQHASIQTNEQIFCNIESQTEIITQDQSQQFCAIQEDIQTQTISIKFNTKQIQTDLSQVLPTEDNSSCYDKIMGKKQHQFTQVDLITQTELQMDSQKYTLEQDVSSHHRSIQNSYNFEDSYQTRLQPQYEDLIYDKQQMKLIRNGKVNQNNKIDEDPSQEQNKSYMKSKLKDKLNKGIELPQIQNFGDKSQIVPNQKTPSARFAKMYVQASEYYKK</sequence>
<gene>
    <name evidence="3" type="ORF">PPRIM_AZ9-3.1.T0600106</name>
</gene>
<keyword evidence="1" id="KW-0175">Coiled coil</keyword>
<proteinExistence type="predicted"/>
<feature type="region of interest" description="Disordered" evidence="2">
    <location>
        <begin position="1"/>
        <end position="29"/>
    </location>
</feature>
<reference evidence="3" key="1">
    <citation type="submission" date="2021-01" db="EMBL/GenBank/DDBJ databases">
        <authorList>
            <consortium name="Genoscope - CEA"/>
            <person name="William W."/>
        </authorList>
    </citation>
    <scope>NUCLEOTIDE SEQUENCE</scope>
</reference>
<evidence type="ECO:0000313" key="4">
    <source>
        <dbReference type="Proteomes" id="UP000688137"/>
    </source>
</evidence>
<protein>
    <submittedName>
        <fullName evidence="3">Uncharacterized protein</fullName>
    </submittedName>
</protein>
<dbReference type="EMBL" id="CAJJDM010000061">
    <property type="protein sequence ID" value="CAD8078541.1"/>
    <property type="molecule type" value="Genomic_DNA"/>
</dbReference>
<keyword evidence="4" id="KW-1185">Reference proteome</keyword>